<dbReference type="GO" id="GO:0007264">
    <property type="term" value="P:small GTPase-mediated signal transduction"/>
    <property type="evidence" value="ECO:0007669"/>
    <property type="project" value="InterPro"/>
</dbReference>
<evidence type="ECO:0000313" key="3">
    <source>
        <dbReference type="Proteomes" id="UP000606786"/>
    </source>
</evidence>
<dbReference type="OrthoDB" id="10033734at2759"/>
<protein>
    <submittedName>
        <fullName evidence="2">(Mediterranean fruit fly) hypothetical protein</fullName>
    </submittedName>
</protein>
<dbReference type="Proteomes" id="UP000606786">
    <property type="component" value="Unassembled WGS sequence"/>
</dbReference>
<dbReference type="Gene3D" id="1.10.555.10">
    <property type="entry name" value="Rho GTPase activation protein"/>
    <property type="match status" value="1"/>
</dbReference>
<dbReference type="InterPro" id="IPR000198">
    <property type="entry name" value="RhoGAP_dom"/>
</dbReference>
<proteinExistence type="predicted"/>
<evidence type="ECO:0000259" key="1">
    <source>
        <dbReference type="PROSITE" id="PS50238"/>
    </source>
</evidence>
<dbReference type="PANTHER" id="PTHR12783">
    <property type="entry name" value="RALA BINDING PROTEIN 1 RALBP1"/>
    <property type="match status" value="1"/>
</dbReference>
<evidence type="ECO:0000313" key="2">
    <source>
        <dbReference type="EMBL" id="CAD6991671.1"/>
    </source>
</evidence>
<keyword evidence="3" id="KW-1185">Reference proteome</keyword>
<dbReference type="GO" id="GO:0031267">
    <property type="term" value="F:small GTPase binding"/>
    <property type="evidence" value="ECO:0007669"/>
    <property type="project" value="InterPro"/>
</dbReference>
<name>A0A811TZJ1_CERCA</name>
<comment type="caution">
    <text evidence="2">The sequence shown here is derived from an EMBL/GenBank/DDBJ whole genome shotgun (WGS) entry which is preliminary data.</text>
</comment>
<dbReference type="GO" id="GO:0005096">
    <property type="term" value="F:GTPase activator activity"/>
    <property type="evidence" value="ECO:0007669"/>
    <property type="project" value="InterPro"/>
</dbReference>
<feature type="domain" description="Rho-GAP" evidence="1">
    <location>
        <begin position="1"/>
        <end position="83"/>
    </location>
</feature>
<dbReference type="InterPro" id="IPR039767">
    <property type="entry name" value="RALBP1"/>
</dbReference>
<dbReference type="AlphaFoldDB" id="A0A811TZJ1"/>
<dbReference type="EMBL" id="CAJHJT010000001">
    <property type="protein sequence ID" value="CAD6991671.1"/>
    <property type="molecule type" value="Genomic_DNA"/>
</dbReference>
<dbReference type="PANTHER" id="PTHR12783:SF5">
    <property type="entry name" value="RALA-BINDING PROTEIN 1"/>
    <property type="match status" value="1"/>
</dbReference>
<dbReference type="InterPro" id="IPR008936">
    <property type="entry name" value="Rho_GTPase_activation_prot"/>
</dbReference>
<sequence>MMGDLPLVVRDCIDSLQEHALKNDQIYKVEPLKTRIQHYKRLYNNRERQPDSDELDTPTACSLLKYFYVNYLNDFDNRSGISF</sequence>
<dbReference type="PROSITE" id="PS50238">
    <property type="entry name" value="RHOGAP"/>
    <property type="match status" value="1"/>
</dbReference>
<dbReference type="SUPFAM" id="SSF48350">
    <property type="entry name" value="GTPase activation domain, GAP"/>
    <property type="match status" value="1"/>
</dbReference>
<reference evidence="2" key="1">
    <citation type="submission" date="2020-11" db="EMBL/GenBank/DDBJ databases">
        <authorList>
            <person name="Whitehead M."/>
        </authorList>
    </citation>
    <scope>NUCLEOTIDE SEQUENCE</scope>
    <source>
        <strain evidence="2">EGII</strain>
    </source>
</reference>
<accession>A0A811TZJ1</accession>
<gene>
    <name evidence="2" type="ORF">CCAP1982_LOCUS584</name>
</gene>
<dbReference type="Pfam" id="PF00620">
    <property type="entry name" value="RhoGAP"/>
    <property type="match status" value="1"/>
</dbReference>
<organism evidence="2 3">
    <name type="scientific">Ceratitis capitata</name>
    <name type="common">Mediterranean fruit fly</name>
    <name type="synonym">Tephritis capitata</name>
    <dbReference type="NCBI Taxonomy" id="7213"/>
    <lineage>
        <taxon>Eukaryota</taxon>
        <taxon>Metazoa</taxon>
        <taxon>Ecdysozoa</taxon>
        <taxon>Arthropoda</taxon>
        <taxon>Hexapoda</taxon>
        <taxon>Insecta</taxon>
        <taxon>Pterygota</taxon>
        <taxon>Neoptera</taxon>
        <taxon>Endopterygota</taxon>
        <taxon>Diptera</taxon>
        <taxon>Brachycera</taxon>
        <taxon>Muscomorpha</taxon>
        <taxon>Tephritoidea</taxon>
        <taxon>Tephritidae</taxon>
        <taxon>Ceratitis</taxon>
        <taxon>Ceratitis</taxon>
    </lineage>
</organism>